<dbReference type="Gene3D" id="3.40.50.1360">
    <property type="match status" value="1"/>
</dbReference>
<feature type="domain" description="HTH deoR-type" evidence="4">
    <location>
        <begin position="14"/>
        <end position="74"/>
    </location>
</feature>
<dbReference type="Pfam" id="PF00455">
    <property type="entry name" value="DeoRC"/>
    <property type="match status" value="1"/>
</dbReference>
<dbReference type="PROSITE" id="PS51000">
    <property type="entry name" value="HTH_DEOR_2"/>
    <property type="match status" value="1"/>
</dbReference>
<proteinExistence type="predicted"/>
<sequence>MTNERSTGRAPAKKEARLQQLQEAVQHNKSLHVRDAAELLDVSEMTVRRDLRENEKTFHFLGGHIVLADAGLRRAPYDLTEAADLNEAAKRAACAACIPLLRAEETLFMDCGTTLPHLISLIPNDMKLTIICYALNTADMAVRKPNVKLVMLGGVYNEPTASFYPVEEDGTLDAFAINRAFISAAGVDPRLGATCTTFREAALKRAAMARAQENLLVVDSSKFGQVKPAAIAALSDFDQIATEDGLIRPSSLLS</sequence>
<dbReference type="Pfam" id="PF08220">
    <property type="entry name" value="HTH_DeoR"/>
    <property type="match status" value="1"/>
</dbReference>
<name>A0A1Y5RIA6_9RHOB</name>
<dbReference type="EMBL" id="FWFW01000001">
    <property type="protein sequence ID" value="SLN18171.1"/>
    <property type="molecule type" value="Genomic_DNA"/>
</dbReference>
<keyword evidence="1" id="KW-0805">Transcription regulation</keyword>
<dbReference type="AlphaFoldDB" id="A0A1Y5RIA6"/>
<dbReference type="GO" id="GO:0003677">
    <property type="term" value="F:DNA binding"/>
    <property type="evidence" value="ECO:0007669"/>
    <property type="project" value="UniProtKB-KW"/>
</dbReference>
<keyword evidence="2" id="KW-0238">DNA-binding</keyword>
<dbReference type="GO" id="GO:0003700">
    <property type="term" value="F:DNA-binding transcription factor activity"/>
    <property type="evidence" value="ECO:0007669"/>
    <property type="project" value="InterPro"/>
</dbReference>
<keyword evidence="3" id="KW-0804">Transcription</keyword>
<dbReference type="STRING" id="658057.SAMN04488032_101163"/>
<dbReference type="PROSITE" id="PS00894">
    <property type="entry name" value="HTH_DEOR_1"/>
    <property type="match status" value="1"/>
</dbReference>
<organism evidence="5 6">
    <name type="scientific">Pacificibacter marinus</name>
    <dbReference type="NCBI Taxonomy" id="658057"/>
    <lineage>
        <taxon>Bacteria</taxon>
        <taxon>Pseudomonadati</taxon>
        <taxon>Pseudomonadota</taxon>
        <taxon>Alphaproteobacteria</taxon>
        <taxon>Rhodobacterales</taxon>
        <taxon>Roseobacteraceae</taxon>
        <taxon>Pacificibacter</taxon>
    </lineage>
</organism>
<keyword evidence="6" id="KW-1185">Reference proteome</keyword>
<dbReference type="InterPro" id="IPR014036">
    <property type="entry name" value="DeoR-like_C"/>
</dbReference>
<reference evidence="5 6" key="1">
    <citation type="submission" date="2017-03" db="EMBL/GenBank/DDBJ databases">
        <authorList>
            <person name="Afonso C.L."/>
            <person name="Miller P.J."/>
            <person name="Scott M.A."/>
            <person name="Spackman E."/>
            <person name="Goraichik I."/>
            <person name="Dimitrov K.M."/>
            <person name="Suarez D.L."/>
            <person name="Swayne D.E."/>
        </authorList>
    </citation>
    <scope>NUCLEOTIDE SEQUENCE [LARGE SCALE GENOMIC DNA]</scope>
    <source>
        <strain evidence="5 6">CECT 7971</strain>
    </source>
</reference>
<evidence type="ECO:0000256" key="2">
    <source>
        <dbReference type="ARBA" id="ARBA00023125"/>
    </source>
</evidence>
<dbReference type="SMART" id="SM01134">
    <property type="entry name" value="DeoRC"/>
    <property type="match status" value="1"/>
</dbReference>
<protein>
    <submittedName>
        <fullName evidence="5">Deoxyribose operon repressor</fullName>
    </submittedName>
</protein>
<dbReference type="InterPro" id="IPR001034">
    <property type="entry name" value="DeoR_HTH"/>
</dbReference>
<evidence type="ECO:0000256" key="1">
    <source>
        <dbReference type="ARBA" id="ARBA00023015"/>
    </source>
</evidence>
<dbReference type="Proteomes" id="UP000193307">
    <property type="component" value="Unassembled WGS sequence"/>
</dbReference>
<dbReference type="PANTHER" id="PTHR30363:SF8">
    <property type="entry name" value="DEOXYRIBOSE OPERON REPRESSOR"/>
    <property type="match status" value="1"/>
</dbReference>
<accession>A0A1Y5RIA6</accession>
<dbReference type="InterPro" id="IPR050313">
    <property type="entry name" value="Carb_Metab_HTH_regulators"/>
</dbReference>
<gene>
    <name evidence="5" type="primary">deoR</name>
    <name evidence="5" type="ORF">PAM7971_00487</name>
</gene>
<dbReference type="RefSeq" id="WP_085847375.1">
    <property type="nucleotide sequence ID" value="NZ_FNZV01000001.1"/>
</dbReference>
<dbReference type="InterPro" id="IPR037171">
    <property type="entry name" value="NagB/RpiA_transferase-like"/>
</dbReference>
<dbReference type="PANTHER" id="PTHR30363">
    <property type="entry name" value="HTH-TYPE TRANSCRIPTIONAL REGULATOR SRLR-RELATED"/>
    <property type="match status" value="1"/>
</dbReference>
<evidence type="ECO:0000256" key="3">
    <source>
        <dbReference type="ARBA" id="ARBA00023163"/>
    </source>
</evidence>
<dbReference type="SMART" id="SM00420">
    <property type="entry name" value="HTH_DEOR"/>
    <property type="match status" value="1"/>
</dbReference>
<evidence type="ECO:0000259" key="4">
    <source>
        <dbReference type="PROSITE" id="PS51000"/>
    </source>
</evidence>
<dbReference type="SUPFAM" id="SSF100950">
    <property type="entry name" value="NagB/RpiA/CoA transferase-like"/>
    <property type="match status" value="1"/>
</dbReference>
<dbReference type="InterPro" id="IPR018356">
    <property type="entry name" value="Tscrpt_reg_HTH_DeoR_CS"/>
</dbReference>
<dbReference type="OrthoDB" id="9797223at2"/>
<evidence type="ECO:0000313" key="5">
    <source>
        <dbReference type="EMBL" id="SLN18171.1"/>
    </source>
</evidence>
<evidence type="ECO:0000313" key="6">
    <source>
        <dbReference type="Proteomes" id="UP000193307"/>
    </source>
</evidence>